<reference evidence="11" key="1">
    <citation type="submission" date="2025-08" db="UniProtKB">
        <authorList>
            <consortium name="RefSeq"/>
        </authorList>
    </citation>
    <scope>IDENTIFICATION</scope>
    <source>
        <tissue evidence="11">Total insect</tissue>
    </source>
</reference>
<keyword evidence="10" id="KW-1185">Reference proteome</keyword>
<keyword evidence="6" id="KW-0175">Coiled coil</keyword>
<dbReference type="Gene3D" id="3.30.160.60">
    <property type="entry name" value="Classic Zinc Finger"/>
    <property type="match status" value="1"/>
</dbReference>
<dbReference type="InterPro" id="IPR013085">
    <property type="entry name" value="U1-CZ_Znf_C2H2"/>
</dbReference>
<dbReference type="AlphaFoldDB" id="A0A6P8YZB3"/>
<keyword evidence="4" id="KW-0862">Zinc</keyword>
<dbReference type="InterPro" id="IPR040023">
    <property type="entry name" value="WBP4"/>
</dbReference>
<proteinExistence type="predicted"/>
<dbReference type="PANTHER" id="PTHR13173:SF10">
    <property type="entry name" value="WW DOMAIN-BINDING PROTEIN 4"/>
    <property type="match status" value="1"/>
</dbReference>
<dbReference type="FunCoup" id="A0A6P8YZB3">
    <property type="interactions" value="894"/>
</dbReference>
<evidence type="ECO:0000313" key="11">
    <source>
        <dbReference type="RefSeq" id="XP_034242646.1"/>
    </source>
</evidence>
<feature type="domain" description="Matrin-type" evidence="9">
    <location>
        <begin position="11"/>
        <end position="42"/>
    </location>
</feature>
<dbReference type="PANTHER" id="PTHR13173">
    <property type="entry name" value="WW DOMAIN BINDING PROTEIN 4"/>
    <property type="match status" value="1"/>
</dbReference>
<dbReference type="InterPro" id="IPR036236">
    <property type="entry name" value="Znf_C2H2_sf"/>
</dbReference>
<keyword evidence="2" id="KW-0479">Metal-binding</keyword>
<protein>
    <submittedName>
        <fullName evidence="11">WW domain-binding protein 4-like isoform X1</fullName>
    </submittedName>
</protein>
<feature type="domain" description="WW" evidence="8">
    <location>
        <begin position="143"/>
        <end position="170"/>
    </location>
</feature>
<dbReference type="Gene3D" id="2.20.70.10">
    <property type="match status" value="1"/>
</dbReference>
<dbReference type="InterPro" id="IPR003604">
    <property type="entry name" value="Matrin/U1-like-C_Znf_C2H2"/>
</dbReference>
<name>A0A6P8YZB3_THRPL</name>
<evidence type="ECO:0000259" key="8">
    <source>
        <dbReference type="PROSITE" id="PS50020"/>
    </source>
</evidence>
<dbReference type="SUPFAM" id="SSF57667">
    <property type="entry name" value="beta-beta-alpha zinc fingers"/>
    <property type="match status" value="1"/>
</dbReference>
<dbReference type="InParanoid" id="A0A6P8YZB3"/>
<dbReference type="GO" id="GO:0008270">
    <property type="term" value="F:zinc ion binding"/>
    <property type="evidence" value="ECO:0007669"/>
    <property type="project" value="UniProtKB-KW"/>
</dbReference>
<feature type="compositionally biased region" description="Basic residues" evidence="7">
    <location>
        <begin position="196"/>
        <end position="209"/>
    </location>
</feature>
<dbReference type="PROSITE" id="PS50171">
    <property type="entry name" value="ZF_MATRIN"/>
    <property type="match status" value="1"/>
</dbReference>
<evidence type="ECO:0000256" key="5">
    <source>
        <dbReference type="ARBA" id="ARBA00023242"/>
    </source>
</evidence>
<evidence type="ECO:0000256" key="4">
    <source>
        <dbReference type="ARBA" id="ARBA00022833"/>
    </source>
</evidence>
<dbReference type="SMART" id="SM00451">
    <property type="entry name" value="ZnF_U1"/>
    <property type="match status" value="1"/>
</dbReference>
<dbReference type="GO" id="GO:0000398">
    <property type="term" value="P:mRNA splicing, via spliceosome"/>
    <property type="evidence" value="ECO:0007669"/>
    <property type="project" value="InterPro"/>
</dbReference>
<evidence type="ECO:0000256" key="1">
    <source>
        <dbReference type="ARBA" id="ARBA00004123"/>
    </source>
</evidence>
<dbReference type="OrthoDB" id="191651at2759"/>
<evidence type="ECO:0000259" key="9">
    <source>
        <dbReference type="PROSITE" id="PS50171"/>
    </source>
</evidence>
<gene>
    <name evidence="11" type="primary">LOC117646078</name>
</gene>
<sequence length="339" mass="38136">MADVWRSQPRKQCDFCKCWIADNKPSIAFHESGKKHKENVAKRLSEISKKSAKDAKQQLQMDKEIQKMEEAALRAYMKDIQGSGDFTSQLVLEGLEQKQRAADEAAEKQAEAKQAREAAKAREKIDLELKRKRVKEKAKATKWHEARSDEGYSYYWHVDTNETKWEPPADGYISIADQKVLEEAEKAKAEVNVPGKKGKGKHFSGGKKRKPEDSGAPPSATKKMVPEAKAAASSSKAEKLPKNIPTMGPAPKPNPYGLWKSIEKKVEVEPVDLELPSQQQAEIKVPALVDDRPKIKFHEKKISRPIVDDDASTSQPTFTGFKKKGNFRGNTRQRLDTDD</sequence>
<dbReference type="Pfam" id="PF06220">
    <property type="entry name" value="zf-U1"/>
    <property type="match status" value="1"/>
</dbReference>
<dbReference type="GO" id="GO:0003723">
    <property type="term" value="F:RNA binding"/>
    <property type="evidence" value="ECO:0007669"/>
    <property type="project" value="TreeGrafter"/>
</dbReference>
<dbReference type="InterPro" id="IPR036020">
    <property type="entry name" value="WW_dom_sf"/>
</dbReference>
<dbReference type="Proteomes" id="UP000515158">
    <property type="component" value="Unplaced"/>
</dbReference>
<dbReference type="RefSeq" id="XP_034242646.1">
    <property type="nucleotide sequence ID" value="XM_034386755.1"/>
</dbReference>
<evidence type="ECO:0000256" key="3">
    <source>
        <dbReference type="ARBA" id="ARBA00022771"/>
    </source>
</evidence>
<dbReference type="KEGG" id="tpal:117646078"/>
<dbReference type="InterPro" id="IPR000690">
    <property type="entry name" value="Matrin/U1-C_Znf_C2H2"/>
</dbReference>
<evidence type="ECO:0000256" key="6">
    <source>
        <dbReference type="SAM" id="Coils"/>
    </source>
</evidence>
<accession>A0A6P8YZB3</accession>
<keyword evidence="3" id="KW-0863">Zinc-finger</keyword>
<keyword evidence="5" id="KW-0539">Nucleus</keyword>
<dbReference type="CDD" id="cd00201">
    <property type="entry name" value="WW"/>
    <property type="match status" value="1"/>
</dbReference>
<dbReference type="SMART" id="SM00456">
    <property type="entry name" value="WW"/>
    <property type="match status" value="1"/>
</dbReference>
<feature type="coiled-coil region" evidence="6">
    <location>
        <begin position="49"/>
        <end position="122"/>
    </location>
</feature>
<dbReference type="GeneID" id="117646078"/>
<comment type="subcellular location">
    <subcellularLocation>
        <location evidence="1">Nucleus</location>
    </subcellularLocation>
</comment>
<dbReference type="SUPFAM" id="SSF51045">
    <property type="entry name" value="WW domain"/>
    <property type="match status" value="1"/>
</dbReference>
<dbReference type="PROSITE" id="PS50020">
    <property type="entry name" value="WW_DOMAIN_2"/>
    <property type="match status" value="1"/>
</dbReference>
<dbReference type="InterPro" id="IPR001202">
    <property type="entry name" value="WW_dom"/>
</dbReference>
<evidence type="ECO:0000256" key="7">
    <source>
        <dbReference type="SAM" id="MobiDB-lite"/>
    </source>
</evidence>
<evidence type="ECO:0000313" key="10">
    <source>
        <dbReference type="Proteomes" id="UP000515158"/>
    </source>
</evidence>
<evidence type="ECO:0000256" key="2">
    <source>
        <dbReference type="ARBA" id="ARBA00022723"/>
    </source>
</evidence>
<feature type="region of interest" description="Disordered" evidence="7">
    <location>
        <begin position="186"/>
        <end position="256"/>
    </location>
</feature>
<organism evidence="11">
    <name type="scientific">Thrips palmi</name>
    <name type="common">Melon thrips</name>
    <dbReference type="NCBI Taxonomy" id="161013"/>
    <lineage>
        <taxon>Eukaryota</taxon>
        <taxon>Metazoa</taxon>
        <taxon>Ecdysozoa</taxon>
        <taxon>Arthropoda</taxon>
        <taxon>Hexapoda</taxon>
        <taxon>Insecta</taxon>
        <taxon>Pterygota</taxon>
        <taxon>Neoptera</taxon>
        <taxon>Paraneoptera</taxon>
        <taxon>Thysanoptera</taxon>
        <taxon>Terebrantia</taxon>
        <taxon>Thripoidea</taxon>
        <taxon>Thripidae</taxon>
        <taxon>Thrips</taxon>
    </lineage>
</organism>
<dbReference type="GO" id="GO:0071011">
    <property type="term" value="C:precatalytic spliceosome"/>
    <property type="evidence" value="ECO:0007669"/>
    <property type="project" value="TreeGrafter"/>
</dbReference>
<feature type="region of interest" description="Disordered" evidence="7">
    <location>
        <begin position="306"/>
        <end position="339"/>
    </location>
</feature>